<keyword evidence="2" id="KW-0472">Membrane</keyword>
<reference evidence="3 4" key="1">
    <citation type="journal article" date="2021" name="Environ. Microbiol.">
        <title>Genetic insights into the dark matter of the mammalian gut microbiota through targeted genome reconstruction.</title>
        <authorList>
            <person name="Lugli G.A."/>
            <person name="Alessandri G."/>
            <person name="Milani C."/>
            <person name="Viappiani A."/>
            <person name="Fontana F."/>
            <person name="Tarracchini C."/>
            <person name="Mancabelli L."/>
            <person name="Argentini C."/>
            <person name="Ruiz L."/>
            <person name="Margolles A."/>
            <person name="van Sinderen D."/>
            <person name="Turroni F."/>
            <person name="Ventura M."/>
        </authorList>
    </citation>
    <scope>NUCLEOTIDE SEQUENCE [LARGE SCALE GENOMIC DNA]</scope>
    <source>
        <strain evidence="3 4">LC6</strain>
    </source>
</reference>
<dbReference type="SUPFAM" id="SSF103473">
    <property type="entry name" value="MFS general substrate transporter"/>
    <property type="match status" value="1"/>
</dbReference>
<feature type="transmembrane region" description="Helical" evidence="2">
    <location>
        <begin position="441"/>
        <end position="461"/>
    </location>
</feature>
<organism evidence="3 4">
    <name type="scientific">Bifidobacterium colobi</name>
    <dbReference type="NCBI Taxonomy" id="2809026"/>
    <lineage>
        <taxon>Bacteria</taxon>
        <taxon>Bacillati</taxon>
        <taxon>Actinomycetota</taxon>
        <taxon>Actinomycetes</taxon>
        <taxon>Bifidobacteriales</taxon>
        <taxon>Bifidobacteriaceae</taxon>
        <taxon>Bifidobacterium</taxon>
    </lineage>
</organism>
<comment type="caution">
    <text evidence="3">The sequence shown here is derived from an EMBL/GenBank/DDBJ whole genome shotgun (WGS) entry which is preliminary data.</text>
</comment>
<evidence type="ECO:0000313" key="3">
    <source>
        <dbReference type="EMBL" id="MBT1175793.1"/>
    </source>
</evidence>
<accession>A0ABS5UYG7</accession>
<dbReference type="Proteomes" id="UP000711736">
    <property type="component" value="Unassembled WGS sequence"/>
</dbReference>
<proteinExistence type="predicted"/>
<evidence type="ECO:0000313" key="4">
    <source>
        <dbReference type="Proteomes" id="UP000711736"/>
    </source>
</evidence>
<feature type="transmembrane region" description="Helical" evidence="2">
    <location>
        <begin position="57"/>
        <end position="82"/>
    </location>
</feature>
<feature type="transmembrane region" description="Helical" evidence="2">
    <location>
        <begin position="389"/>
        <end position="420"/>
    </location>
</feature>
<evidence type="ECO:0000256" key="1">
    <source>
        <dbReference type="SAM" id="MobiDB-lite"/>
    </source>
</evidence>
<name>A0ABS5UYG7_9BIFI</name>
<feature type="transmembrane region" description="Helical" evidence="2">
    <location>
        <begin position="361"/>
        <end position="383"/>
    </location>
</feature>
<feature type="transmembrane region" description="Helical" evidence="2">
    <location>
        <begin position="224"/>
        <end position="245"/>
    </location>
</feature>
<dbReference type="EMBL" id="JAFEJU010000009">
    <property type="protein sequence ID" value="MBT1175793.1"/>
    <property type="molecule type" value="Genomic_DNA"/>
</dbReference>
<protein>
    <submittedName>
        <fullName evidence="3">MFS transporter</fullName>
    </submittedName>
</protein>
<feature type="compositionally biased region" description="Basic and acidic residues" evidence="1">
    <location>
        <begin position="1"/>
        <end position="28"/>
    </location>
</feature>
<dbReference type="Gene3D" id="1.20.1250.20">
    <property type="entry name" value="MFS general substrate transporter like domains"/>
    <property type="match status" value="2"/>
</dbReference>
<feature type="transmembrane region" description="Helical" evidence="2">
    <location>
        <begin position="195"/>
        <end position="218"/>
    </location>
</feature>
<dbReference type="PANTHER" id="PTHR11328">
    <property type="entry name" value="MAJOR FACILITATOR SUPERFAMILY DOMAIN-CONTAINING PROTEIN"/>
    <property type="match status" value="1"/>
</dbReference>
<feature type="transmembrane region" description="Helical" evidence="2">
    <location>
        <begin position="302"/>
        <end position="323"/>
    </location>
</feature>
<keyword evidence="2" id="KW-1133">Transmembrane helix</keyword>
<keyword evidence="4" id="KW-1185">Reference proteome</keyword>
<evidence type="ECO:0000256" key="2">
    <source>
        <dbReference type="SAM" id="Phobius"/>
    </source>
</evidence>
<feature type="transmembrane region" description="Helical" evidence="2">
    <location>
        <begin position="88"/>
        <end position="111"/>
    </location>
</feature>
<feature type="transmembrane region" description="Helical" evidence="2">
    <location>
        <begin position="329"/>
        <end position="349"/>
    </location>
</feature>
<gene>
    <name evidence="3" type="ORF">JS530_09840</name>
</gene>
<dbReference type="InterPro" id="IPR036259">
    <property type="entry name" value="MFS_trans_sf"/>
</dbReference>
<dbReference type="Pfam" id="PF13347">
    <property type="entry name" value="MFS_2"/>
    <property type="match status" value="1"/>
</dbReference>
<dbReference type="PANTHER" id="PTHR11328:SF24">
    <property type="entry name" value="MAJOR FACILITATOR SUPERFAMILY (MFS) PROFILE DOMAIN-CONTAINING PROTEIN"/>
    <property type="match status" value="1"/>
</dbReference>
<feature type="transmembrane region" description="Helical" evidence="2">
    <location>
        <begin position="473"/>
        <end position="497"/>
    </location>
</feature>
<dbReference type="InterPro" id="IPR039672">
    <property type="entry name" value="MFS_2"/>
</dbReference>
<sequence>MSDSKRETLRETGRSSRETVRETLHETSRGAQSEADSQALSQALHEPGVRKITLRNAIGFGIGDFYGGGQLTIIAAYLSLFWTTFCGMSIATAQSVIGLSALISAVAALLFGVFDDNLYRYTIGLRFGRRRFLLMIIGPMLLVGVFLWIPGLPLAAYAAVYVFWVILAQLFQTAYNPLPGEMTPDFNSRTKLSTVRMFISTGAATLIPLAGSAVLAIFGERTPAGYMIFTITTTVLFALAVFACWRSTWEMSPEAAGFGAYARGEKHEGPIGARGWLRRAGKVLREYATTLRVKEFRKHLSIYLLVQVSMDVFGQTFVFFVVYDWNHTAAFASLLLGCTAISLPLMPVFGWAMTRIGPKRLYAINFIGCLIGVAWMFAAWMLVGVLPGVVWTIATVVGALWFFAFKSLCGYLPWAVFPYIADIDQIITRRYRSATFAGIQASFRQLGSGIGTIGVGLVLGAVGFDATLPQQSIAAKIGLGAVLLGWFAFAMIICWIISAHLVINKHTDSVVLAEITRLRNGGARNEVDAETRGIVEHLTGLPYEQCWR</sequence>
<feature type="region of interest" description="Disordered" evidence="1">
    <location>
        <begin position="1"/>
        <end position="37"/>
    </location>
</feature>
<dbReference type="RefSeq" id="WP_214376987.1">
    <property type="nucleotide sequence ID" value="NZ_JAFEJU010000009.1"/>
</dbReference>
<keyword evidence="2" id="KW-0812">Transmembrane</keyword>
<feature type="transmembrane region" description="Helical" evidence="2">
    <location>
        <begin position="155"/>
        <end position="175"/>
    </location>
</feature>
<feature type="transmembrane region" description="Helical" evidence="2">
    <location>
        <begin position="132"/>
        <end position="149"/>
    </location>
</feature>